<gene>
    <name evidence="1" type="ORF">QBC34DRAFT_442278</name>
</gene>
<keyword evidence="2" id="KW-1185">Reference proteome</keyword>
<dbReference type="EMBL" id="MU865973">
    <property type="protein sequence ID" value="KAK4444767.1"/>
    <property type="molecule type" value="Genomic_DNA"/>
</dbReference>
<evidence type="ECO:0000313" key="1">
    <source>
        <dbReference type="EMBL" id="KAK4444767.1"/>
    </source>
</evidence>
<evidence type="ECO:0000313" key="2">
    <source>
        <dbReference type="Proteomes" id="UP001321760"/>
    </source>
</evidence>
<reference evidence="1" key="1">
    <citation type="journal article" date="2023" name="Mol. Phylogenet. Evol.">
        <title>Genome-scale phylogeny and comparative genomics of the fungal order Sordariales.</title>
        <authorList>
            <person name="Hensen N."/>
            <person name="Bonometti L."/>
            <person name="Westerberg I."/>
            <person name="Brannstrom I.O."/>
            <person name="Guillou S."/>
            <person name="Cros-Aarteil S."/>
            <person name="Calhoun S."/>
            <person name="Haridas S."/>
            <person name="Kuo A."/>
            <person name="Mondo S."/>
            <person name="Pangilinan J."/>
            <person name="Riley R."/>
            <person name="LaButti K."/>
            <person name="Andreopoulos B."/>
            <person name="Lipzen A."/>
            <person name="Chen C."/>
            <person name="Yan M."/>
            <person name="Daum C."/>
            <person name="Ng V."/>
            <person name="Clum A."/>
            <person name="Steindorff A."/>
            <person name="Ohm R.A."/>
            <person name="Martin F."/>
            <person name="Silar P."/>
            <person name="Natvig D.O."/>
            <person name="Lalanne C."/>
            <person name="Gautier V."/>
            <person name="Ament-Velasquez S.L."/>
            <person name="Kruys A."/>
            <person name="Hutchinson M.I."/>
            <person name="Powell A.J."/>
            <person name="Barry K."/>
            <person name="Miller A.N."/>
            <person name="Grigoriev I.V."/>
            <person name="Debuchy R."/>
            <person name="Gladieux P."/>
            <person name="Hiltunen Thoren M."/>
            <person name="Johannesson H."/>
        </authorList>
    </citation>
    <scope>NUCLEOTIDE SEQUENCE</scope>
    <source>
        <strain evidence="1">PSN243</strain>
    </source>
</reference>
<organism evidence="1 2">
    <name type="scientific">Podospora aff. communis PSN243</name>
    <dbReference type="NCBI Taxonomy" id="3040156"/>
    <lineage>
        <taxon>Eukaryota</taxon>
        <taxon>Fungi</taxon>
        <taxon>Dikarya</taxon>
        <taxon>Ascomycota</taxon>
        <taxon>Pezizomycotina</taxon>
        <taxon>Sordariomycetes</taxon>
        <taxon>Sordariomycetidae</taxon>
        <taxon>Sordariales</taxon>
        <taxon>Podosporaceae</taxon>
        <taxon>Podospora</taxon>
    </lineage>
</organism>
<reference evidence="1" key="2">
    <citation type="submission" date="2023-05" db="EMBL/GenBank/DDBJ databases">
        <authorList>
            <consortium name="Lawrence Berkeley National Laboratory"/>
            <person name="Steindorff A."/>
            <person name="Hensen N."/>
            <person name="Bonometti L."/>
            <person name="Westerberg I."/>
            <person name="Brannstrom I.O."/>
            <person name="Guillou S."/>
            <person name="Cros-Aarteil S."/>
            <person name="Calhoun S."/>
            <person name="Haridas S."/>
            <person name="Kuo A."/>
            <person name="Mondo S."/>
            <person name="Pangilinan J."/>
            <person name="Riley R."/>
            <person name="Labutti K."/>
            <person name="Andreopoulos B."/>
            <person name="Lipzen A."/>
            <person name="Chen C."/>
            <person name="Yanf M."/>
            <person name="Daum C."/>
            <person name="Ng V."/>
            <person name="Clum A."/>
            <person name="Ohm R."/>
            <person name="Martin F."/>
            <person name="Silar P."/>
            <person name="Natvig D."/>
            <person name="Lalanne C."/>
            <person name="Gautier V."/>
            <person name="Ament-Velasquez S.L."/>
            <person name="Kruys A."/>
            <person name="Hutchinson M.I."/>
            <person name="Powell A.J."/>
            <person name="Barry K."/>
            <person name="Miller A.N."/>
            <person name="Grigoriev I.V."/>
            <person name="Debuchy R."/>
            <person name="Gladieux P."/>
            <person name="Thoren M.H."/>
            <person name="Johannesson H."/>
        </authorList>
    </citation>
    <scope>NUCLEOTIDE SEQUENCE</scope>
    <source>
        <strain evidence="1">PSN243</strain>
    </source>
</reference>
<accession>A0AAV9G9C7</accession>
<name>A0AAV9G9C7_9PEZI</name>
<sequence>MAGRDDAQEAKLQIDFQNLADGSRTICSLSDGPANVTLNSKNGGCSTYWTVRHTEPSSSSSAPFRKRNEAAALAFNPETNQISISQTWSCLGEDGTRVSFTGTITTTLTLTCQLGREGERTRCSLTTNPTTARFLLGNTTTTTINPSTTLTNTTTCTSPPSWQILSMYYNPPGPWPRSPSYKPVENRFELRNLADGSRIRCYLSLSDTSGYESGLLLSSYGEGTDNGLCVAGRFEKNGEKWEWRDVEVPRMSFDTRSLVFGIEQVWGCPTGDGVKVKGRVEQRVEMECEETGLPWVPWQCVPGGAVYSEASGPVLLGPGVVEIVGE</sequence>
<proteinExistence type="predicted"/>
<protein>
    <recommendedName>
        <fullName evidence="3">Ig-like domain-containing protein</fullName>
    </recommendedName>
</protein>
<dbReference type="AlphaFoldDB" id="A0AAV9G9C7"/>
<evidence type="ECO:0008006" key="3">
    <source>
        <dbReference type="Google" id="ProtNLM"/>
    </source>
</evidence>
<comment type="caution">
    <text evidence="1">The sequence shown here is derived from an EMBL/GenBank/DDBJ whole genome shotgun (WGS) entry which is preliminary data.</text>
</comment>
<dbReference type="Proteomes" id="UP001321760">
    <property type="component" value="Unassembled WGS sequence"/>
</dbReference>